<dbReference type="PANTHER" id="PTHR21330:SF1">
    <property type="entry name" value="E3 SUMO-PROTEIN LIGASE NSE2"/>
    <property type="match status" value="1"/>
</dbReference>
<reference evidence="7 8" key="1">
    <citation type="journal article" date="2023" name="IScience">
        <title>Expanded male sex-determining region conserved during the evolution of homothallism in the green alga Volvox.</title>
        <authorList>
            <person name="Yamamoto K."/>
            <person name="Matsuzaki R."/>
            <person name="Mahakham W."/>
            <person name="Heman W."/>
            <person name="Sekimoto H."/>
            <person name="Kawachi M."/>
            <person name="Minakuchi Y."/>
            <person name="Toyoda A."/>
            <person name="Nozaki H."/>
        </authorList>
    </citation>
    <scope>NUCLEOTIDE SEQUENCE [LARGE SCALE GENOMIC DNA]</scope>
    <source>
        <strain evidence="7 8">NIES-4468</strain>
    </source>
</reference>
<proteinExistence type="predicted"/>
<evidence type="ECO:0000256" key="3">
    <source>
        <dbReference type="ARBA" id="ARBA00022679"/>
    </source>
</evidence>
<evidence type="ECO:0000256" key="5">
    <source>
        <dbReference type="ARBA" id="ARBA00023242"/>
    </source>
</evidence>
<evidence type="ECO:0000256" key="4">
    <source>
        <dbReference type="ARBA" id="ARBA00022786"/>
    </source>
</evidence>
<evidence type="ECO:0008006" key="9">
    <source>
        <dbReference type="Google" id="ProtNLM"/>
    </source>
</evidence>
<accession>A0ABQ5SFP4</accession>
<feature type="region of interest" description="Disordered" evidence="6">
    <location>
        <begin position="226"/>
        <end position="250"/>
    </location>
</feature>
<dbReference type="PANTHER" id="PTHR21330">
    <property type="entry name" value="E3 SUMO-PROTEIN LIGASE NSE2"/>
    <property type="match status" value="1"/>
</dbReference>
<keyword evidence="3" id="KW-0808">Transferase</keyword>
<dbReference type="Gene3D" id="3.30.40.10">
    <property type="entry name" value="Zinc/RING finger domain, C3HC4 (zinc finger)"/>
    <property type="match status" value="1"/>
</dbReference>
<evidence type="ECO:0000256" key="2">
    <source>
        <dbReference type="ARBA" id="ARBA00004718"/>
    </source>
</evidence>
<dbReference type="InterPro" id="IPR026846">
    <property type="entry name" value="Nse2(Mms21)"/>
</dbReference>
<evidence type="ECO:0000256" key="6">
    <source>
        <dbReference type="SAM" id="MobiDB-lite"/>
    </source>
</evidence>
<name>A0ABQ5SFP4_9CHLO</name>
<protein>
    <recommendedName>
        <fullName evidence="9">U-box domain-containing protein</fullName>
    </recommendedName>
</protein>
<organism evidence="7 8">
    <name type="scientific">Volvox africanus</name>
    <dbReference type="NCBI Taxonomy" id="51714"/>
    <lineage>
        <taxon>Eukaryota</taxon>
        <taxon>Viridiplantae</taxon>
        <taxon>Chlorophyta</taxon>
        <taxon>core chlorophytes</taxon>
        <taxon>Chlorophyceae</taxon>
        <taxon>CS clade</taxon>
        <taxon>Chlamydomonadales</taxon>
        <taxon>Volvocaceae</taxon>
        <taxon>Volvox</taxon>
    </lineage>
</organism>
<keyword evidence="8" id="KW-1185">Reference proteome</keyword>
<dbReference type="InterPro" id="IPR013083">
    <property type="entry name" value="Znf_RING/FYVE/PHD"/>
</dbReference>
<evidence type="ECO:0000256" key="1">
    <source>
        <dbReference type="ARBA" id="ARBA00004123"/>
    </source>
</evidence>
<gene>
    <name evidence="7" type="ORF">VaNZ11_013166</name>
</gene>
<dbReference type="EMBL" id="BSDZ01000080">
    <property type="protein sequence ID" value="GLI68680.1"/>
    <property type="molecule type" value="Genomic_DNA"/>
</dbReference>
<evidence type="ECO:0000313" key="7">
    <source>
        <dbReference type="EMBL" id="GLI68680.1"/>
    </source>
</evidence>
<keyword evidence="4" id="KW-0833">Ubl conjugation pathway</keyword>
<comment type="pathway">
    <text evidence="2">Protein modification; protein sumoylation.</text>
</comment>
<sequence>MSQDALKVSSGQVCNTISNLVEREKHMLTNLDTVFSSIMTAADYLAILKGSDQVGIYKDLVVNLGKLTHEVRTNQVVLQELGETYQASLEDTDFRALLDQRMKERLQQEPYKPQDDQRLKDFQEVVAGAGGHTFVDEDNLGDEDLLIEDNRSWVNAKCPLSMKEVLDLENPVKDSLGYVYERSRIMEYLHAHPRGRKHPCAGVNQDIKETDLKPAEDVLRAKRRQRLQQAMGDGKEGTLGDGDGEDVFDV</sequence>
<dbReference type="Proteomes" id="UP001165090">
    <property type="component" value="Unassembled WGS sequence"/>
</dbReference>
<evidence type="ECO:0000313" key="8">
    <source>
        <dbReference type="Proteomes" id="UP001165090"/>
    </source>
</evidence>
<comment type="subcellular location">
    <subcellularLocation>
        <location evidence="1">Nucleus</location>
    </subcellularLocation>
</comment>
<comment type="caution">
    <text evidence="7">The sequence shown here is derived from an EMBL/GenBank/DDBJ whole genome shotgun (WGS) entry which is preliminary data.</text>
</comment>
<keyword evidence="5" id="KW-0539">Nucleus</keyword>